<evidence type="ECO:0000313" key="1">
    <source>
        <dbReference type="EMBL" id="SPF75067.1"/>
    </source>
</evidence>
<name>A0A2R8AGR3_9RHOB</name>
<accession>A0A2R8AGR3</accession>
<organism evidence="1 2">
    <name type="scientific">Aliiroseovarius pelagivivens</name>
    <dbReference type="NCBI Taxonomy" id="1639690"/>
    <lineage>
        <taxon>Bacteria</taxon>
        <taxon>Pseudomonadati</taxon>
        <taxon>Pseudomonadota</taxon>
        <taxon>Alphaproteobacteria</taxon>
        <taxon>Rhodobacterales</taxon>
        <taxon>Paracoccaceae</taxon>
        <taxon>Aliiroseovarius</taxon>
    </lineage>
</organism>
<dbReference type="Proteomes" id="UP000244911">
    <property type="component" value="Unassembled WGS sequence"/>
</dbReference>
<proteinExistence type="predicted"/>
<protein>
    <submittedName>
        <fullName evidence="1">Uncharacterized protein</fullName>
    </submittedName>
</protein>
<dbReference type="OrthoDB" id="7772846at2"/>
<evidence type="ECO:0000313" key="2">
    <source>
        <dbReference type="Proteomes" id="UP000244911"/>
    </source>
</evidence>
<keyword evidence="2" id="KW-1185">Reference proteome</keyword>
<sequence>MADMSLEKARIHAGIWEGVLTAPVDVAPELEVMHQAQAVPGVEVAALADQSGQFSVRVPIPAELLGDGVQTFVIQDKSTGQTLDSFVIVTGEPLQADIRAEMDLLRSELDMLKRAFRRHCQAGDDA</sequence>
<dbReference type="RefSeq" id="WP_108855206.1">
    <property type="nucleotide sequence ID" value="NZ_OMOI01000001.1"/>
</dbReference>
<dbReference type="AlphaFoldDB" id="A0A2R8AGR3"/>
<dbReference type="EMBL" id="OMOI01000001">
    <property type="protein sequence ID" value="SPF75067.1"/>
    <property type="molecule type" value="Genomic_DNA"/>
</dbReference>
<reference evidence="1 2" key="1">
    <citation type="submission" date="2018-03" db="EMBL/GenBank/DDBJ databases">
        <authorList>
            <person name="Keele B.F."/>
        </authorList>
    </citation>
    <scope>NUCLEOTIDE SEQUENCE [LARGE SCALE GENOMIC DNA]</scope>
    <source>
        <strain evidence="1 2">CECT 8811</strain>
    </source>
</reference>
<gene>
    <name evidence="1" type="ORF">ALP8811_00051</name>
</gene>